<dbReference type="Proteomes" id="UP000240206">
    <property type="component" value="Unassembled WGS sequence"/>
</dbReference>
<feature type="region of interest" description="Disordered" evidence="1">
    <location>
        <begin position="1"/>
        <end position="23"/>
    </location>
</feature>
<proteinExistence type="predicted"/>
<name>A0A2P7EH35_9SYNE</name>
<keyword evidence="3" id="KW-1185">Reference proteome</keyword>
<dbReference type="AlphaFoldDB" id="A0A2P7EH35"/>
<sequence>MAGERGFNSWGKPGDKNQATTKPVLHRYGKGWKSIVLSPLRSFDSPTQNSVNACSANGFRIFPSFPQPLLLLVIFSFLDH</sequence>
<comment type="caution">
    <text evidence="2">The sequence shown here is derived from an EMBL/GenBank/DDBJ whole genome shotgun (WGS) entry which is preliminary data.</text>
</comment>
<accession>A0A2P7EH35</accession>
<reference evidence="3" key="1">
    <citation type="submission" date="2018-03" db="EMBL/GenBank/DDBJ databases">
        <title>Ecological and genomic features of two cosmopolitan and abundant freshwater picocyanobacteria.</title>
        <authorList>
            <person name="Cabello-Yeves P.J."/>
            <person name="Picazo A."/>
            <person name="Camacho A."/>
            <person name="Callieri C."/>
            <person name="Rosselli R."/>
            <person name="Roda-Garcia J."/>
            <person name="Coutinho F.H."/>
            <person name="Rodriguez-Valera F."/>
        </authorList>
    </citation>
    <scope>NUCLEOTIDE SEQUENCE [LARGE SCALE GENOMIC DNA]</scope>
    <source>
        <strain evidence="3">Tous</strain>
    </source>
</reference>
<evidence type="ECO:0000256" key="1">
    <source>
        <dbReference type="SAM" id="MobiDB-lite"/>
    </source>
</evidence>
<dbReference type="EMBL" id="PXVC01000005">
    <property type="protein sequence ID" value="PSI02532.1"/>
    <property type="molecule type" value="Genomic_DNA"/>
</dbReference>
<evidence type="ECO:0000313" key="2">
    <source>
        <dbReference type="EMBL" id="PSI02532.1"/>
    </source>
</evidence>
<protein>
    <submittedName>
        <fullName evidence="2">Uncharacterized protein</fullName>
    </submittedName>
</protein>
<gene>
    <name evidence="2" type="ORF">C7K08_02570</name>
</gene>
<evidence type="ECO:0000313" key="3">
    <source>
        <dbReference type="Proteomes" id="UP000240206"/>
    </source>
</evidence>
<organism evidence="2 3">
    <name type="scientific">Synechococcus lacustris str. Tous</name>
    <dbReference type="NCBI Taxonomy" id="1910958"/>
    <lineage>
        <taxon>Bacteria</taxon>
        <taxon>Bacillati</taxon>
        <taxon>Cyanobacteriota</taxon>
        <taxon>Cyanophyceae</taxon>
        <taxon>Synechococcales</taxon>
        <taxon>Synechococcaceae</taxon>
        <taxon>Synechococcus</taxon>
    </lineage>
</organism>